<evidence type="ECO:0000256" key="7">
    <source>
        <dbReference type="ARBA" id="ARBA00022989"/>
    </source>
</evidence>
<evidence type="ECO:0000256" key="11">
    <source>
        <dbReference type="RuleBase" id="RU000488"/>
    </source>
</evidence>
<comment type="subcellular location">
    <subcellularLocation>
        <location evidence="1">Mitochondrion inner membrane</location>
        <topology evidence="1">Multi-pass membrane protein</topology>
    </subcellularLocation>
</comment>
<evidence type="ECO:0000256" key="5">
    <source>
        <dbReference type="ARBA" id="ARBA00022737"/>
    </source>
</evidence>
<evidence type="ECO:0000256" key="8">
    <source>
        <dbReference type="ARBA" id="ARBA00023128"/>
    </source>
</evidence>
<dbReference type="OMA" id="GCAFNTG"/>
<dbReference type="OrthoDB" id="2139348at2759"/>
<reference evidence="12" key="1">
    <citation type="submission" date="2021-01" db="UniProtKB">
        <authorList>
            <consortium name="EnsemblMetazoa"/>
        </authorList>
    </citation>
    <scope>IDENTIFICATION</scope>
</reference>
<evidence type="ECO:0000256" key="2">
    <source>
        <dbReference type="ARBA" id="ARBA00006375"/>
    </source>
</evidence>
<keyword evidence="6" id="KW-0999">Mitochondrion inner membrane</keyword>
<accession>A0A7M7K539</accession>
<dbReference type="PANTHER" id="PTHR46131">
    <property type="entry name" value="SD08549P"/>
    <property type="match status" value="1"/>
</dbReference>
<dbReference type="PROSITE" id="PS50920">
    <property type="entry name" value="SOLCAR"/>
    <property type="match status" value="3"/>
</dbReference>
<dbReference type="Proteomes" id="UP000594260">
    <property type="component" value="Unplaced"/>
</dbReference>
<organism evidence="12 13">
    <name type="scientific">Varroa destructor</name>
    <name type="common">Honeybee mite</name>
    <dbReference type="NCBI Taxonomy" id="109461"/>
    <lineage>
        <taxon>Eukaryota</taxon>
        <taxon>Metazoa</taxon>
        <taxon>Ecdysozoa</taxon>
        <taxon>Arthropoda</taxon>
        <taxon>Chelicerata</taxon>
        <taxon>Arachnida</taxon>
        <taxon>Acari</taxon>
        <taxon>Parasitiformes</taxon>
        <taxon>Mesostigmata</taxon>
        <taxon>Gamasina</taxon>
        <taxon>Dermanyssoidea</taxon>
        <taxon>Varroidae</taxon>
        <taxon>Varroa</taxon>
    </lineage>
</organism>
<dbReference type="KEGG" id="vde:111248177"/>
<keyword evidence="7" id="KW-1133">Transmembrane helix</keyword>
<keyword evidence="8" id="KW-0496">Mitochondrion</keyword>
<keyword evidence="13" id="KW-1185">Reference proteome</keyword>
<evidence type="ECO:0008006" key="14">
    <source>
        <dbReference type="Google" id="ProtNLM"/>
    </source>
</evidence>
<evidence type="ECO:0000256" key="4">
    <source>
        <dbReference type="ARBA" id="ARBA00022692"/>
    </source>
</evidence>
<dbReference type="InterPro" id="IPR052465">
    <property type="entry name" value="Mito_NAD+_Carrier"/>
</dbReference>
<dbReference type="InterPro" id="IPR018108">
    <property type="entry name" value="MCP_transmembrane"/>
</dbReference>
<dbReference type="GO" id="GO:0051724">
    <property type="term" value="F:NAD transmembrane transporter activity"/>
    <property type="evidence" value="ECO:0007669"/>
    <property type="project" value="TreeGrafter"/>
</dbReference>
<keyword evidence="4 10" id="KW-0812">Transmembrane</keyword>
<dbReference type="FunCoup" id="A0A7M7K539">
    <property type="interactions" value="1169"/>
</dbReference>
<proteinExistence type="inferred from homology"/>
<dbReference type="Gene3D" id="1.50.40.10">
    <property type="entry name" value="Mitochondrial carrier domain"/>
    <property type="match status" value="1"/>
</dbReference>
<evidence type="ECO:0000256" key="1">
    <source>
        <dbReference type="ARBA" id="ARBA00004448"/>
    </source>
</evidence>
<name>A0A7M7K539_VARDE</name>
<dbReference type="Pfam" id="PF00153">
    <property type="entry name" value="Mito_carr"/>
    <property type="match status" value="3"/>
</dbReference>
<dbReference type="InParanoid" id="A0A7M7K539"/>
<evidence type="ECO:0000256" key="3">
    <source>
        <dbReference type="ARBA" id="ARBA00022448"/>
    </source>
</evidence>
<sequence length="317" mass="35880">MRLIRKKRCCINEAQHSTECRLLPDDEGGEFLAGAMAALVNISVTFPINKIMFRQMVHGVRTPAALSQLKNEGLVTLYKGCLPPVIQKTISTSIMFGTYAAYQRYLSTHLPQLETRRQKILAAFLAGTTEAVLCPLERAQCLLQDVEYAQRFKNTAHVFSAMSAYGVREYYRGLSAVLLRNGPSTMVFFGLRDVVRETLPVEPPSRKGLKGLQPEQMLADFVSGALVGAFVSTLFYPINVVKIRMQVEYGTPHLSMLSALKSAFESRDRRIHKLFYGVHLNYSRALLSWGITNAAYEFFKNQYELYYRSCSECQNER</sequence>
<dbReference type="PANTHER" id="PTHR46131:SF1">
    <property type="entry name" value="SD08549P"/>
    <property type="match status" value="1"/>
</dbReference>
<dbReference type="RefSeq" id="XP_022655774.1">
    <property type="nucleotide sequence ID" value="XM_022800039.1"/>
</dbReference>
<feature type="repeat" description="Solcar" evidence="10">
    <location>
        <begin position="25"/>
        <end position="105"/>
    </location>
</feature>
<keyword evidence="9 10" id="KW-0472">Membrane</keyword>
<dbReference type="EnsemblMetazoa" id="XM_022800039">
    <property type="protein sequence ID" value="XP_022655774"/>
    <property type="gene ID" value="LOC111248177"/>
</dbReference>
<comment type="similarity">
    <text evidence="2 11">Belongs to the mitochondrial carrier (TC 2.A.29) family.</text>
</comment>
<evidence type="ECO:0000256" key="9">
    <source>
        <dbReference type="ARBA" id="ARBA00023136"/>
    </source>
</evidence>
<evidence type="ECO:0000313" key="12">
    <source>
        <dbReference type="EnsemblMetazoa" id="XP_022655774"/>
    </source>
</evidence>
<keyword evidence="5" id="KW-0677">Repeat</keyword>
<dbReference type="GO" id="GO:0005743">
    <property type="term" value="C:mitochondrial inner membrane"/>
    <property type="evidence" value="ECO:0007669"/>
    <property type="project" value="UniProtKB-SubCell"/>
</dbReference>
<dbReference type="InterPro" id="IPR023395">
    <property type="entry name" value="MCP_dom_sf"/>
</dbReference>
<feature type="repeat" description="Solcar" evidence="10">
    <location>
        <begin position="215"/>
        <end position="302"/>
    </location>
</feature>
<evidence type="ECO:0000256" key="6">
    <source>
        <dbReference type="ARBA" id="ARBA00022792"/>
    </source>
</evidence>
<feature type="repeat" description="Solcar" evidence="10">
    <location>
        <begin position="118"/>
        <end position="198"/>
    </location>
</feature>
<dbReference type="GeneID" id="111248177"/>
<keyword evidence="3 11" id="KW-0813">Transport</keyword>
<evidence type="ECO:0000313" key="13">
    <source>
        <dbReference type="Proteomes" id="UP000594260"/>
    </source>
</evidence>
<protein>
    <recommendedName>
        <fullName evidence="14">Mitochondrial carrier protein</fullName>
    </recommendedName>
</protein>
<dbReference type="AlphaFoldDB" id="A0A7M7K539"/>
<evidence type="ECO:0000256" key="10">
    <source>
        <dbReference type="PROSITE-ProRule" id="PRU00282"/>
    </source>
</evidence>
<dbReference type="SUPFAM" id="SSF103506">
    <property type="entry name" value="Mitochondrial carrier"/>
    <property type="match status" value="1"/>
</dbReference>